<dbReference type="AlphaFoldDB" id="A6HMJ2"/>
<sequence>MAISCIKRVRLNKQAMGLEPENSPYASCFGSCLQVPALSSCPDFPSRWTVSYKMML</sequence>
<organism evidence="1 2">
    <name type="scientific">Rattus norvegicus</name>
    <name type="common">Rat</name>
    <dbReference type="NCBI Taxonomy" id="10116"/>
    <lineage>
        <taxon>Eukaryota</taxon>
        <taxon>Metazoa</taxon>
        <taxon>Chordata</taxon>
        <taxon>Craniata</taxon>
        <taxon>Vertebrata</taxon>
        <taxon>Euteleostomi</taxon>
        <taxon>Mammalia</taxon>
        <taxon>Eutheria</taxon>
        <taxon>Euarchontoglires</taxon>
        <taxon>Glires</taxon>
        <taxon>Rodentia</taxon>
        <taxon>Myomorpha</taxon>
        <taxon>Muroidea</taxon>
        <taxon>Muridae</taxon>
        <taxon>Murinae</taxon>
        <taxon>Rattus</taxon>
    </lineage>
</organism>
<proteinExistence type="predicted"/>
<dbReference type="EMBL" id="CH473949">
    <property type="protein sequence ID" value="EDL79243.1"/>
    <property type="molecule type" value="Genomic_DNA"/>
</dbReference>
<reference evidence="2" key="1">
    <citation type="submission" date="2005-09" db="EMBL/GenBank/DDBJ databases">
        <authorList>
            <person name="Mural R.J."/>
            <person name="Li P.W."/>
            <person name="Adams M.D."/>
            <person name="Amanatides P.G."/>
            <person name="Baden-Tillson H."/>
            <person name="Barnstead M."/>
            <person name="Chin S.H."/>
            <person name="Dew I."/>
            <person name="Evans C.A."/>
            <person name="Ferriera S."/>
            <person name="Flanigan M."/>
            <person name="Fosler C."/>
            <person name="Glodek A."/>
            <person name="Gu Z."/>
            <person name="Holt R.A."/>
            <person name="Jennings D."/>
            <person name="Kraft C.L."/>
            <person name="Lu F."/>
            <person name="Nguyen T."/>
            <person name="Nusskern D.R."/>
            <person name="Pfannkoch C.M."/>
            <person name="Sitter C."/>
            <person name="Sutton G.G."/>
            <person name="Venter J.C."/>
            <person name="Wang Z."/>
            <person name="Woodage T."/>
            <person name="Zheng X.H."/>
            <person name="Zhong F."/>
        </authorList>
    </citation>
    <scope>NUCLEOTIDE SEQUENCE [LARGE SCALE GENOMIC DNA]</scope>
    <source>
        <strain>BN</strain>
        <strain evidence="2">Sprague-Dawley</strain>
    </source>
</reference>
<evidence type="ECO:0000313" key="1">
    <source>
        <dbReference type="EMBL" id="EDL79243.1"/>
    </source>
</evidence>
<accession>A6HMJ2</accession>
<protein>
    <submittedName>
        <fullName evidence="1">RCG26762</fullName>
    </submittedName>
</protein>
<name>A6HMJ2_RAT</name>
<dbReference type="Proteomes" id="UP000234681">
    <property type="component" value="Chromosome 3"/>
</dbReference>
<gene>
    <name evidence="1" type="ORF">rCG_26762</name>
</gene>
<evidence type="ECO:0000313" key="2">
    <source>
        <dbReference type="Proteomes" id="UP000234681"/>
    </source>
</evidence>